<organism evidence="1 2">
    <name type="scientific">Arthrobacter parietis</name>
    <dbReference type="NCBI Taxonomy" id="271434"/>
    <lineage>
        <taxon>Bacteria</taxon>
        <taxon>Bacillati</taxon>
        <taxon>Actinomycetota</taxon>
        <taxon>Actinomycetes</taxon>
        <taxon>Micrococcales</taxon>
        <taxon>Micrococcaceae</taxon>
        <taxon>Arthrobacter</taxon>
    </lineage>
</organism>
<evidence type="ECO:0000313" key="2">
    <source>
        <dbReference type="Proteomes" id="UP001500974"/>
    </source>
</evidence>
<reference evidence="2" key="1">
    <citation type="journal article" date="2019" name="Int. J. Syst. Evol. Microbiol.">
        <title>The Global Catalogue of Microorganisms (GCM) 10K type strain sequencing project: providing services to taxonomists for standard genome sequencing and annotation.</title>
        <authorList>
            <consortium name="The Broad Institute Genomics Platform"/>
            <consortium name="The Broad Institute Genome Sequencing Center for Infectious Disease"/>
            <person name="Wu L."/>
            <person name="Ma J."/>
        </authorList>
    </citation>
    <scope>NUCLEOTIDE SEQUENCE [LARGE SCALE GENOMIC DNA]</scope>
    <source>
        <strain evidence="2">JCM 14917</strain>
    </source>
</reference>
<evidence type="ECO:0000313" key="1">
    <source>
        <dbReference type="EMBL" id="GAA2174575.1"/>
    </source>
</evidence>
<accession>A0ABP5MNF5</accession>
<dbReference type="Proteomes" id="UP001500974">
    <property type="component" value="Unassembled WGS sequence"/>
</dbReference>
<dbReference type="EMBL" id="BAAAON010000001">
    <property type="protein sequence ID" value="GAA2174575.1"/>
    <property type="molecule type" value="Genomic_DNA"/>
</dbReference>
<gene>
    <name evidence="1" type="ORF">GCM10009784_13460</name>
</gene>
<sequence length="94" mass="10447">MQAVARQVRNRDVQMRSANVHTEYYLAAGLQRDTRGGTPAGRNRIIHETNKTEFHERLNAQRDGGTGKAHLLGELGPRTRTAIAQDLEQLARAG</sequence>
<name>A0ABP5MNF5_9MICC</name>
<proteinExistence type="predicted"/>
<comment type="caution">
    <text evidence="1">The sequence shown here is derived from an EMBL/GenBank/DDBJ whole genome shotgun (WGS) entry which is preliminary data.</text>
</comment>
<keyword evidence="2" id="KW-1185">Reference proteome</keyword>
<protein>
    <submittedName>
        <fullName evidence="1">Uncharacterized protein</fullName>
    </submittedName>
</protein>